<reference evidence="5" key="1">
    <citation type="submission" date="2025-08" db="UniProtKB">
        <authorList>
            <consortium name="RefSeq"/>
        </authorList>
    </citation>
    <scope>IDENTIFICATION</scope>
    <source>
        <tissue evidence="5">Whole body</tissue>
    </source>
</reference>
<dbReference type="Pfam" id="PF21530">
    <property type="entry name" value="Pif1_2B_dom"/>
    <property type="match status" value="1"/>
</dbReference>
<comment type="catalytic activity">
    <reaction evidence="1">
        <text>ATP + H2O = ADP + phosphate + H(+)</text>
        <dbReference type="Rhea" id="RHEA:13065"/>
        <dbReference type="ChEBI" id="CHEBI:15377"/>
        <dbReference type="ChEBI" id="CHEBI:15378"/>
        <dbReference type="ChEBI" id="CHEBI:30616"/>
        <dbReference type="ChEBI" id="CHEBI:43474"/>
        <dbReference type="ChEBI" id="CHEBI:456216"/>
        <dbReference type="EC" id="5.6.2.3"/>
    </reaction>
</comment>
<name>A0A8B8FW25_9HEMI</name>
<keyword evidence="1" id="KW-0234">DNA repair</keyword>
<dbReference type="Gene3D" id="3.40.50.300">
    <property type="entry name" value="P-loop containing nucleotide triphosphate hydrolases"/>
    <property type="match status" value="1"/>
</dbReference>
<dbReference type="RefSeq" id="XP_025414555.1">
    <property type="nucleotide sequence ID" value="XM_025558770.1"/>
</dbReference>
<organism evidence="4 5">
    <name type="scientific">Sipha flava</name>
    <name type="common">yellow sugarcane aphid</name>
    <dbReference type="NCBI Taxonomy" id="143950"/>
    <lineage>
        <taxon>Eukaryota</taxon>
        <taxon>Metazoa</taxon>
        <taxon>Ecdysozoa</taxon>
        <taxon>Arthropoda</taxon>
        <taxon>Hexapoda</taxon>
        <taxon>Insecta</taxon>
        <taxon>Pterygota</taxon>
        <taxon>Neoptera</taxon>
        <taxon>Paraneoptera</taxon>
        <taxon>Hemiptera</taxon>
        <taxon>Sternorrhyncha</taxon>
        <taxon>Aphidomorpha</taxon>
        <taxon>Aphidoidea</taxon>
        <taxon>Aphididae</taxon>
        <taxon>Sipha</taxon>
    </lineage>
</organism>
<keyword evidence="1" id="KW-0378">Hydrolase</keyword>
<dbReference type="GeneID" id="112686493"/>
<dbReference type="Proteomes" id="UP000694846">
    <property type="component" value="Unplaced"/>
</dbReference>
<dbReference type="PANTHER" id="PTHR10492:SF57">
    <property type="entry name" value="ATP-DEPENDENT DNA HELICASE"/>
    <property type="match status" value="1"/>
</dbReference>
<keyword evidence="1" id="KW-0227">DNA damage</keyword>
<dbReference type="SUPFAM" id="SSF52540">
    <property type="entry name" value="P-loop containing nucleoside triphosphate hydrolases"/>
    <property type="match status" value="2"/>
</dbReference>
<dbReference type="InterPro" id="IPR027417">
    <property type="entry name" value="P-loop_NTPase"/>
</dbReference>
<dbReference type="EC" id="5.6.2.3" evidence="1"/>
<evidence type="ECO:0000259" key="3">
    <source>
        <dbReference type="Pfam" id="PF21530"/>
    </source>
</evidence>
<keyword evidence="1" id="KW-0347">Helicase</keyword>
<dbReference type="AlphaFoldDB" id="A0A8B8FW25"/>
<evidence type="ECO:0000313" key="5">
    <source>
        <dbReference type="RefSeq" id="XP_025414555.1"/>
    </source>
</evidence>
<dbReference type="GO" id="GO:0043139">
    <property type="term" value="F:5'-3' DNA helicase activity"/>
    <property type="evidence" value="ECO:0007669"/>
    <property type="project" value="UniProtKB-EC"/>
</dbReference>
<evidence type="ECO:0000313" key="4">
    <source>
        <dbReference type="Proteomes" id="UP000694846"/>
    </source>
</evidence>
<dbReference type="InterPro" id="IPR010285">
    <property type="entry name" value="DNA_helicase_pif1-like_DEAD"/>
</dbReference>
<dbReference type="GO" id="GO:0006310">
    <property type="term" value="P:DNA recombination"/>
    <property type="evidence" value="ECO:0007669"/>
    <property type="project" value="UniProtKB-KW"/>
</dbReference>
<sequence length="637" mass="72287">MTYESEIAYETDKTVSLGTMSHKCVYCNALKCREAPGMCCSAGKVQLPYFLPLPEPLYSLIMGFHPDHKNFIDRIRKYNNCFQMTYFGAKQIIEDGFMLTFKVKGQVYHLIGSLQACLTWPGIKRDQALGRVYTIHPNNTECYYLRLLLHEIRGPTSFLKLKTVNGTIQPTYQAACKALGLLEDERYWDTTMEEAMLCGSPFKLRELFAFMLIFCQLSDALSFWEKYKDSLSEDIWHRVELDIQHENVNSVINEVYNKCLVTLEDTVLSLGVLQNKDYLREINYDSNILAQYINFNEHLLNNEQSYVYDKILEDIEKITGQTLFLDAPGGTGKTFVINILLARVRKDHGIALAIASSGIAATLLEGGKTAHSVFKLPLNLTRMCNISKQSNIAQVLKDCKLIVWDKCTMVHKCDFEALNRTLKDIRRYNSLMGGVTVLLAGDFRQTLLVIPRGTRADEVKLCLKASYLWPHIQKVALHKNMRVHVKGDTSAGIFTEMLLKIGDGNFPSLEGEITIPSNLCIVVSSLSELTSRIYPDIINIKMKPTEWLCMQAILTPKNDKAAEINEILLKLFNEKAVEYKSFDLVIQSDDAVHYPLEFLNTLYPSGLLSHKLVLKIGAPVMLLRNLNPPKLCNGTRL</sequence>
<dbReference type="GO" id="GO:0005524">
    <property type="term" value="F:ATP binding"/>
    <property type="evidence" value="ECO:0007669"/>
    <property type="project" value="UniProtKB-KW"/>
</dbReference>
<comment type="cofactor">
    <cofactor evidence="1">
        <name>Mg(2+)</name>
        <dbReference type="ChEBI" id="CHEBI:18420"/>
    </cofactor>
</comment>
<evidence type="ECO:0000259" key="2">
    <source>
        <dbReference type="Pfam" id="PF05970"/>
    </source>
</evidence>
<proteinExistence type="inferred from homology"/>
<feature type="domain" description="DNA helicase Pif1-like DEAD-box helicase" evidence="2">
    <location>
        <begin position="300"/>
        <end position="508"/>
    </location>
</feature>
<keyword evidence="1" id="KW-0067">ATP-binding</keyword>
<accession>A0A8B8FW25</accession>
<keyword evidence="1" id="KW-0547">Nucleotide-binding</keyword>
<keyword evidence="4" id="KW-1185">Reference proteome</keyword>
<dbReference type="GO" id="GO:0000723">
    <property type="term" value="P:telomere maintenance"/>
    <property type="evidence" value="ECO:0007669"/>
    <property type="project" value="InterPro"/>
</dbReference>
<dbReference type="OrthoDB" id="6613596at2759"/>
<feature type="domain" description="DNA helicase Pif1-like 2B" evidence="3">
    <location>
        <begin position="597"/>
        <end position="637"/>
    </location>
</feature>
<evidence type="ECO:0000256" key="1">
    <source>
        <dbReference type="RuleBase" id="RU363044"/>
    </source>
</evidence>
<dbReference type="InterPro" id="IPR049163">
    <property type="entry name" value="Pif1-like_2B_dom"/>
</dbReference>
<protein>
    <recommendedName>
        <fullName evidence="1">ATP-dependent DNA helicase</fullName>
        <ecNumber evidence="1">5.6.2.3</ecNumber>
    </recommendedName>
</protein>
<keyword evidence="1" id="KW-0233">DNA recombination</keyword>
<dbReference type="GO" id="GO:0016787">
    <property type="term" value="F:hydrolase activity"/>
    <property type="evidence" value="ECO:0007669"/>
    <property type="project" value="UniProtKB-KW"/>
</dbReference>
<dbReference type="PANTHER" id="PTHR10492">
    <property type="match status" value="1"/>
</dbReference>
<gene>
    <name evidence="5" type="primary">LOC112686493</name>
</gene>
<dbReference type="GO" id="GO:0006281">
    <property type="term" value="P:DNA repair"/>
    <property type="evidence" value="ECO:0007669"/>
    <property type="project" value="UniProtKB-KW"/>
</dbReference>
<comment type="similarity">
    <text evidence="1">Belongs to the helicase family.</text>
</comment>
<dbReference type="Pfam" id="PF05970">
    <property type="entry name" value="PIF1"/>
    <property type="match status" value="1"/>
</dbReference>